<dbReference type="Proteomes" id="UP000029843">
    <property type="component" value="Unassembled WGS sequence"/>
</dbReference>
<dbReference type="AlphaFoldDB" id="A0A099KTT0"/>
<dbReference type="RefSeq" id="WP_033092916.1">
    <property type="nucleotide sequence ID" value="NZ_JQED01000007.1"/>
</dbReference>
<comment type="caution">
    <text evidence="1">The sequence shown here is derived from an EMBL/GenBank/DDBJ whole genome shotgun (WGS) entry which is preliminary data.</text>
</comment>
<organism evidence="1 2">
    <name type="scientific">Colwellia psychrerythraea</name>
    <name type="common">Vibrio psychroerythus</name>
    <dbReference type="NCBI Taxonomy" id="28229"/>
    <lineage>
        <taxon>Bacteria</taxon>
        <taxon>Pseudomonadati</taxon>
        <taxon>Pseudomonadota</taxon>
        <taxon>Gammaproteobacteria</taxon>
        <taxon>Alteromonadales</taxon>
        <taxon>Colwelliaceae</taxon>
        <taxon>Colwellia</taxon>
    </lineage>
</organism>
<protein>
    <submittedName>
        <fullName evidence="1">Uncharacterized protein</fullName>
    </submittedName>
</protein>
<evidence type="ECO:0000313" key="1">
    <source>
        <dbReference type="EMBL" id="KGJ94159.1"/>
    </source>
</evidence>
<gene>
    <name evidence="1" type="ORF">ND2E_2092</name>
</gene>
<evidence type="ECO:0000313" key="2">
    <source>
        <dbReference type="Proteomes" id="UP000029843"/>
    </source>
</evidence>
<accession>A0A099KTT0</accession>
<sequence>MDIEQKDKGVIAVLLKRFEHERYPRIKQLEEKVDKGAVLDQYDLSYLEQVLMDTHQVIAIVTRHPEYGSLAKETLLMYEDIMTKSQQNSKKSHKTTDC</sequence>
<name>A0A099KTT0_COLPS</name>
<dbReference type="EMBL" id="JQED01000007">
    <property type="protein sequence ID" value="KGJ94159.1"/>
    <property type="molecule type" value="Genomic_DNA"/>
</dbReference>
<reference evidence="1 2" key="1">
    <citation type="submission" date="2014-08" db="EMBL/GenBank/DDBJ databases">
        <title>Genomic and Phenotypic Diversity of Colwellia psychrerythraea strains from Disparate Marine Basins.</title>
        <authorList>
            <person name="Techtmann S.M."/>
            <person name="Stelling S.C."/>
            <person name="Utturkar S.M."/>
            <person name="Alshibli N."/>
            <person name="Harris A."/>
            <person name="Brown S.D."/>
            <person name="Hazen T.C."/>
        </authorList>
    </citation>
    <scope>NUCLEOTIDE SEQUENCE [LARGE SCALE GENOMIC DNA]</scope>
    <source>
        <strain evidence="1 2">ND2E</strain>
    </source>
</reference>
<dbReference type="PATRIC" id="fig|28229.4.peg.1117"/>
<proteinExistence type="predicted"/>
<dbReference type="OrthoDB" id="6025396at2"/>